<evidence type="ECO:0000313" key="4">
    <source>
        <dbReference type="Proteomes" id="UP001180840"/>
    </source>
</evidence>
<organism evidence="3 4">
    <name type="scientific">Corynebacterium guangdongense</name>
    <dbReference type="NCBI Taxonomy" id="1783348"/>
    <lineage>
        <taxon>Bacteria</taxon>
        <taxon>Bacillati</taxon>
        <taxon>Actinomycetota</taxon>
        <taxon>Actinomycetes</taxon>
        <taxon>Mycobacteriales</taxon>
        <taxon>Corynebacteriaceae</taxon>
        <taxon>Corynebacterium</taxon>
    </lineage>
</organism>
<dbReference type="EMBL" id="JAVDXZ010000001">
    <property type="protein sequence ID" value="MDR7330744.1"/>
    <property type="molecule type" value="Genomic_DNA"/>
</dbReference>
<feature type="transmembrane region" description="Helical" evidence="1">
    <location>
        <begin position="213"/>
        <end position="232"/>
    </location>
</feature>
<dbReference type="PANTHER" id="PTHR36435:SF1">
    <property type="entry name" value="CAAX AMINO TERMINAL PROTEASE FAMILY PROTEIN"/>
    <property type="match status" value="1"/>
</dbReference>
<keyword evidence="1" id="KW-0472">Membrane</keyword>
<keyword evidence="3" id="KW-0378">Hydrolase</keyword>
<feature type="transmembrane region" description="Helical" evidence="1">
    <location>
        <begin position="12"/>
        <end position="36"/>
    </location>
</feature>
<evidence type="ECO:0000313" key="3">
    <source>
        <dbReference type="EMBL" id="MDR7330744.1"/>
    </source>
</evidence>
<keyword evidence="4" id="KW-1185">Reference proteome</keyword>
<feature type="transmembrane region" description="Helical" evidence="1">
    <location>
        <begin position="42"/>
        <end position="58"/>
    </location>
</feature>
<feature type="domain" description="CAAX prenyl protease 2/Lysostaphin resistance protein A-like" evidence="2">
    <location>
        <begin position="106"/>
        <end position="203"/>
    </location>
</feature>
<reference evidence="3" key="1">
    <citation type="submission" date="2023-07" db="EMBL/GenBank/DDBJ databases">
        <title>Sequencing the genomes of 1000 actinobacteria strains.</title>
        <authorList>
            <person name="Klenk H.-P."/>
        </authorList>
    </citation>
    <scope>NUCLEOTIDE SEQUENCE</scope>
    <source>
        <strain evidence="3">DSM 107476</strain>
    </source>
</reference>
<dbReference type="Pfam" id="PF02517">
    <property type="entry name" value="Rce1-like"/>
    <property type="match status" value="1"/>
</dbReference>
<dbReference type="Proteomes" id="UP001180840">
    <property type="component" value="Unassembled WGS sequence"/>
</dbReference>
<dbReference type="InterPro" id="IPR003675">
    <property type="entry name" value="Rce1/LyrA-like_dom"/>
</dbReference>
<dbReference type="GO" id="GO:0008233">
    <property type="term" value="F:peptidase activity"/>
    <property type="evidence" value="ECO:0007669"/>
    <property type="project" value="UniProtKB-KW"/>
</dbReference>
<sequence length="252" mass="26821">MSRLFARDQLRHFFLWLTFYLLLSVAAVNIGLALGWSVQASAAPPLGALAVVLALYLWRTGIGKRIGLGVPADVPARRVWFHLPLLLLVALPLAFGFRTDLAAPVVGAVLAHALFVGFLEEVLFRGMLLQALLQKNRPVWAVMVSALTFGVGHAFSLLIGQGAEDTALQIVNATVVGLIFTLVVMATGNLHAVIVAHVLYNAVAALARPTDGVVHVVAGAVVLVVYGGWLLYGAGVRDRLRVAPTSSAARPR</sequence>
<evidence type="ECO:0000256" key="1">
    <source>
        <dbReference type="SAM" id="Phobius"/>
    </source>
</evidence>
<keyword evidence="1" id="KW-1133">Transmembrane helix</keyword>
<feature type="transmembrane region" description="Helical" evidence="1">
    <location>
        <begin position="79"/>
        <end position="95"/>
    </location>
</feature>
<keyword evidence="1" id="KW-0812">Transmembrane</keyword>
<protein>
    <submittedName>
        <fullName evidence="3">Membrane protease YdiL (CAAX protease family)</fullName>
    </submittedName>
</protein>
<dbReference type="InterPro" id="IPR052710">
    <property type="entry name" value="CAAX_protease"/>
</dbReference>
<feature type="transmembrane region" description="Helical" evidence="1">
    <location>
        <begin position="101"/>
        <end position="119"/>
    </location>
</feature>
<dbReference type="RefSeq" id="WP_290196733.1">
    <property type="nucleotide sequence ID" value="NZ_CP047654.1"/>
</dbReference>
<evidence type="ECO:0000259" key="2">
    <source>
        <dbReference type="Pfam" id="PF02517"/>
    </source>
</evidence>
<accession>A0ABU2A0P6</accession>
<feature type="transmembrane region" description="Helical" evidence="1">
    <location>
        <begin position="139"/>
        <end position="160"/>
    </location>
</feature>
<name>A0ABU2A0P6_9CORY</name>
<dbReference type="PANTHER" id="PTHR36435">
    <property type="entry name" value="SLR1288 PROTEIN"/>
    <property type="match status" value="1"/>
</dbReference>
<gene>
    <name evidence="3" type="ORF">J2S39_002420</name>
</gene>
<keyword evidence="3" id="KW-0645">Protease</keyword>
<dbReference type="GO" id="GO:0006508">
    <property type="term" value="P:proteolysis"/>
    <property type="evidence" value="ECO:0007669"/>
    <property type="project" value="UniProtKB-KW"/>
</dbReference>
<comment type="caution">
    <text evidence="3">The sequence shown here is derived from an EMBL/GenBank/DDBJ whole genome shotgun (WGS) entry which is preliminary data.</text>
</comment>
<proteinExistence type="predicted"/>